<dbReference type="PANTHER" id="PTHR11579">
    <property type="entry name" value="PROTEIN-L-ISOASPARTATE O-METHYLTRANSFERASE"/>
    <property type="match status" value="1"/>
</dbReference>
<evidence type="ECO:0000256" key="1">
    <source>
        <dbReference type="ARBA" id="ARBA00004496"/>
    </source>
</evidence>
<comment type="function">
    <text evidence="7">Catalyzes the methyl esterification of L-isoaspartyl residues in peptides and proteins that result from spontaneous decomposition of normal L-aspartyl and L-asparaginyl residues. It plays a role in the repair and/or degradation of damaged proteins.</text>
</comment>
<keyword evidence="3 7" id="KW-0963">Cytoplasm</keyword>
<dbReference type="SUPFAM" id="SSF53335">
    <property type="entry name" value="S-adenosyl-L-methionine-dependent methyltransferases"/>
    <property type="match status" value="1"/>
</dbReference>
<evidence type="ECO:0000313" key="9">
    <source>
        <dbReference type="Proteomes" id="UP001344906"/>
    </source>
</evidence>
<comment type="caution">
    <text evidence="8">The sequence shown here is derived from an EMBL/GenBank/DDBJ whole genome shotgun (WGS) entry which is preliminary data.</text>
</comment>
<evidence type="ECO:0000256" key="7">
    <source>
        <dbReference type="HAMAP-Rule" id="MF_00090"/>
    </source>
</evidence>
<dbReference type="InterPro" id="IPR029063">
    <property type="entry name" value="SAM-dependent_MTases_sf"/>
</dbReference>
<dbReference type="PROSITE" id="PS01279">
    <property type="entry name" value="PCMT"/>
    <property type="match status" value="1"/>
</dbReference>
<evidence type="ECO:0000256" key="3">
    <source>
        <dbReference type="ARBA" id="ARBA00022490"/>
    </source>
</evidence>
<feature type="active site" evidence="7">
    <location>
        <position position="64"/>
    </location>
</feature>
<keyword evidence="9" id="KW-1185">Reference proteome</keyword>
<keyword evidence="6 7" id="KW-0949">S-adenosyl-L-methionine</keyword>
<comment type="subcellular location">
    <subcellularLocation>
        <location evidence="1 7">Cytoplasm</location>
    </subcellularLocation>
</comment>
<name>A0ABQ6G4L0_9CHLR</name>
<dbReference type="InterPro" id="IPR000682">
    <property type="entry name" value="PCMT"/>
</dbReference>
<evidence type="ECO:0000256" key="5">
    <source>
        <dbReference type="ARBA" id="ARBA00022679"/>
    </source>
</evidence>
<keyword evidence="4 7" id="KW-0489">Methyltransferase</keyword>
<dbReference type="NCBIfam" id="NF001453">
    <property type="entry name" value="PRK00312.1"/>
    <property type="match status" value="1"/>
</dbReference>
<dbReference type="NCBIfam" id="TIGR00080">
    <property type="entry name" value="pimt"/>
    <property type="match status" value="1"/>
</dbReference>
<proteinExistence type="inferred from homology"/>
<evidence type="ECO:0000256" key="2">
    <source>
        <dbReference type="ARBA" id="ARBA00005369"/>
    </source>
</evidence>
<sequence>MHMSKDFAIQRQKLIDQLQQNGISDERVLRAISEVPREMFIDSSFQTMAYANQALPLVLGQTISQPLMVAIMTQALRLSGSEKVLEIGTGSGYQTSILARLCQHVYSVERYPQLSDQADARMDRLGCANVSLLIGDGSIGWVDHAPYDRILVTAAAPHVPSQLLEQLDMDGFLVVPVGDQAQQELQVIQRTHWGMQTHSLGRCVFVPLIGEDAWR</sequence>
<reference evidence="8 9" key="1">
    <citation type="submission" date="2023-02" db="EMBL/GenBank/DDBJ databases">
        <title>Dictyobacter halimunensis sp. nov., a new member of the class Ktedonobacteria from forest soil in a geothermal area.</title>
        <authorList>
            <person name="Rachmania M.K."/>
            <person name="Ningsih F."/>
            <person name="Sakai Y."/>
            <person name="Yabe S."/>
            <person name="Yokota A."/>
            <person name="Sjamsuridzal W."/>
        </authorList>
    </citation>
    <scope>NUCLEOTIDE SEQUENCE [LARGE SCALE GENOMIC DNA]</scope>
    <source>
        <strain evidence="8 9">S3.2.2.5</strain>
    </source>
</reference>
<protein>
    <recommendedName>
        <fullName evidence="7">Protein-L-isoaspartate O-methyltransferase</fullName>
        <ecNumber evidence="7">2.1.1.77</ecNumber>
    </recommendedName>
    <alternativeName>
        <fullName evidence="7">L-isoaspartyl protein carboxyl methyltransferase</fullName>
    </alternativeName>
    <alternativeName>
        <fullName evidence="7">Protein L-isoaspartyl methyltransferase</fullName>
    </alternativeName>
    <alternativeName>
        <fullName evidence="7">Protein-beta-aspartate methyltransferase</fullName>
        <shortName evidence="7">PIMT</shortName>
    </alternativeName>
</protein>
<dbReference type="HAMAP" id="MF_00090">
    <property type="entry name" value="PIMT"/>
    <property type="match status" value="1"/>
</dbReference>
<organism evidence="8 9">
    <name type="scientific">Dictyobacter halimunensis</name>
    <dbReference type="NCBI Taxonomy" id="3026934"/>
    <lineage>
        <taxon>Bacteria</taxon>
        <taxon>Bacillati</taxon>
        <taxon>Chloroflexota</taxon>
        <taxon>Ktedonobacteria</taxon>
        <taxon>Ktedonobacterales</taxon>
        <taxon>Dictyobacteraceae</taxon>
        <taxon>Dictyobacter</taxon>
    </lineage>
</organism>
<evidence type="ECO:0000256" key="4">
    <source>
        <dbReference type="ARBA" id="ARBA00022603"/>
    </source>
</evidence>
<keyword evidence="5 7" id="KW-0808">Transferase</keyword>
<dbReference type="Proteomes" id="UP001344906">
    <property type="component" value="Unassembled WGS sequence"/>
</dbReference>
<evidence type="ECO:0000256" key="6">
    <source>
        <dbReference type="ARBA" id="ARBA00022691"/>
    </source>
</evidence>
<comment type="catalytic activity">
    <reaction evidence="7">
        <text>[protein]-L-isoaspartate + S-adenosyl-L-methionine = [protein]-L-isoaspartate alpha-methyl ester + S-adenosyl-L-homocysteine</text>
        <dbReference type="Rhea" id="RHEA:12705"/>
        <dbReference type="Rhea" id="RHEA-COMP:12143"/>
        <dbReference type="Rhea" id="RHEA-COMP:12144"/>
        <dbReference type="ChEBI" id="CHEBI:57856"/>
        <dbReference type="ChEBI" id="CHEBI:59789"/>
        <dbReference type="ChEBI" id="CHEBI:90596"/>
        <dbReference type="ChEBI" id="CHEBI:90598"/>
        <dbReference type="EC" id="2.1.1.77"/>
    </reaction>
</comment>
<gene>
    <name evidence="8" type="primary">pcm_2</name>
    <name evidence="7" type="synonym">pcm</name>
    <name evidence="8" type="ORF">KDH_64010</name>
</gene>
<accession>A0ABQ6G4L0</accession>
<dbReference type="PANTHER" id="PTHR11579:SF0">
    <property type="entry name" value="PROTEIN-L-ISOASPARTATE(D-ASPARTATE) O-METHYLTRANSFERASE"/>
    <property type="match status" value="1"/>
</dbReference>
<evidence type="ECO:0000313" key="8">
    <source>
        <dbReference type="EMBL" id="GLV59575.1"/>
    </source>
</evidence>
<dbReference type="Gene3D" id="3.40.50.150">
    <property type="entry name" value="Vaccinia Virus protein VP39"/>
    <property type="match status" value="1"/>
</dbReference>
<dbReference type="EMBL" id="BSRI01000002">
    <property type="protein sequence ID" value="GLV59575.1"/>
    <property type="molecule type" value="Genomic_DNA"/>
</dbReference>
<comment type="similarity">
    <text evidence="2 7">Belongs to the methyltransferase superfamily. L-isoaspartyl/D-aspartyl protein methyltransferase family.</text>
</comment>
<dbReference type="Pfam" id="PF01135">
    <property type="entry name" value="PCMT"/>
    <property type="match status" value="1"/>
</dbReference>
<dbReference type="EC" id="2.1.1.77" evidence="7"/>
<dbReference type="CDD" id="cd02440">
    <property type="entry name" value="AdoMet_MTases"/>
    <property type="match status" value="1"/>
</dbReference>